<dbReference type="AlphaFoldDB" id="A0A6M0QX81"/>
<evidence type="ECO:0000313" key="3">
    <source>
        <dbReference type="Proteomes" id="UP000477782"/>
    </source>
</evidence>
<organism evidence="2 3">
    <name type="scientific">Tabrizicola oligotrophica</name>
    <dbReference type="NCBI Taxonomy" id="2710650"/>
    <lineage>
        <taxon>Bacteria</taxon>
        <taxon>Pseudomonadati</taxon>
        <taxon>Pseudomonadota</taxon>
        <taxon>Alphaproteobacteria</taxon>
        <taxon>Rhodobacterales</taxon>
        <taxon>Paracoccaceae</taxon>
        <taxon>Tabrizicola</taxon>
    </lineage>
</organism>
<proteinExistence type="predicted"/>
<name>A0A6M0QX81_9RHOB</name>
<evidence type="ECO:0000256" key="1">
    <source>
        <dbReference type="SAM" id="MobiDB-lite"/>
    </source>
</evidence>
<comment type="caution">
    <text evidence="2">The sequence shown here is derived from an EMBL/GenBank/DDBJ whole genome shotgun (WGS) entry which is preliminary data.</text>
</comment>
<dbReference type="RefSeq" id="WP_164626602.1">
    <property type="nucleotide sequence ID" value="NZ_JAAIVJ010000008.1"/>
</dbReference>
<reference evidence="2 3" key="1">
    <citation type="submission" date="2020-02" db="EMBL/GenBank/DDBJ databases">
        <authorList>
            <person name="Chen W.-M."/>
        </authorList>
    </citation>
    <scope>NUCLEOTIDE SEQUENCE [LARGE SCALE GENOMIC DNA]</scope>
    <source>
        <strain evidence="2 3">KMS-5</strain>
    </source>
</reference>
<keyword evidence="3" id="KW-1185">Reference proteome</keyword>
<gene>
    <name evidence="2" type="ORF">G4Z14_13445</name>
</gene>
<sequence length="126" mass="13665">MPRYEFKVIPAPRRGEKARGVKTTEDRFALALTALMNEMGAQGWDYIRADTLPVDERSGLTGTKTSYQNLLVFRRVLEAEVPRPADPRPETGQDAAFVATRRLGPAEVSPGAAPPVGPASPDMAAE</sequence>
<dbReference type="EMBL" id="JAAIVJ010000008">
    <property type="protein sequence ID" value="NEY91303.1"/>
    <property type="molecule type" value="Genomic_DNA"/>
</dbReference>
<protein>
    <submittedName>
        <fullName evidence="2">DUF4177 domain-containing protein</fullName>
    </submittedName>
</protein>
<dbReference type="Proteomes" id="UP000477782">
    <property type="component" value="Unassembled WGS sequence"/>
</dbReference>
<evidence type="ECO:0000313" key="2">
    <source>
        <dbReference type="EMBL" id="NEY91303.1"/>
    </source>
</evidence>
<feature type="region of interest" description="Disordered" evidence="1">
    <location>
        <begin position="101"/>
        <end position="126"/>
    </location>
</feature>
<accession>A0A6M0QX81</accession>